<dbReference type="EMBL" id="CP002028">
    <property type="protein sequence ID" value="ADG82685.1"/>
    <property type="molecule type" value="Genomic_DNA"/>
</dbReference>
<evidence type="ECO:0000259" key="2">
    <source>
        <dbReference type="Pfam" id="PF04471"/>
    </source>
</evidence>
<keyword evidence="3" id="KW-0378">Hydrolase</keyword>
<dbReference type="PANTHER" id="PTHR30015">
    <property type="entry name" value="MRR RESTRICTION SYSTEM PROTEIN"/>
    <property type="match status" value="1"/>
</dbReference>
<dbReference type="GO" id="GO:0003677">
    <property type="term" value="F:DNA binding"/>
    <property type="evidence" value="ECO:0007669"/>
    <property type="project" value="InterPro"/>
</dbReference>
<dbReference type="Gene3D" id="3.40.1350.10">
    <property type="match status" value="1"/>
</dbReference>
<dbReference type="Pfam" id="PF04471">
    <property type="entry name" value="Mrr_cat"/>
    <property type="match status" value="1"/>
</dbReference>
<evidence type="ECO:0000313" key="4">
    <source>
        <dbReference type="Proteomes" id="UP000002377"/>
    </source>
</evidence>
<keyword evidence="1" id="KW-0472">Membrane</keyword>
<keyword evidence="1" id="KW-0812">Transmembrane</keyword>
<feature type="transmembrane region" description="Helical" evidence="1">
    <location>
        <begin position="12"/>
        <end position="33"/>
    </location>
</feature>
<dbReference type="InterPro" id="IPR007560">
    <property type="entry name" value="Restrct_endonuc_IV_Mrr"/>
</dbReference>
<dbReference type="RefSeq" id="WP_013120697.1">
    <property type="nucleotide sequence ID" value="NC_014152.1"/>
</dbReference>
<dbReference type="InterPro" id="IPR011335">
    <property type="entry name" value="Restrct_endonuc-II-like"/>
</dbReference>
<dbReference type="GO" id="GO:0015666">
    <property type="term" value="F:restriction endodeoxyribonuclease activity"/>
    <property type="evidence" value="ECO:0007669"/>
    <property type="project" value="TreeGrafter"/>
</dbReference>
<dbReference type="HOGENOM" id="CLU_1401879_0_0_9"/>
<dbReference type="OrthoDB" id="9797274at2"/>
<dbReference type="KEGG" id="tjr:TherJR_1836"/>
<gene>
    <name evidence="3" type="ordered locus">TherJR_1836</name>
</gene>
<evidence type="ECO:0000256" key="1">
    <source>
        <dbReference type="SAM" id="Phobius"/>
    </source>
</evidence>
<keyword evidence="3" id="KW-0255">Endonuclease</keyword>
<proteinExistence type="predicted"/>
<evidence type="ECO:0000313" key="3">
    <source>
        <dbReference type="EMBL" id="ADG82685.1"/>
    </source>
</evidence>
<dbReference type="SUPFAM" id="SSF52980">
    <property type="entry name" value="Restriction endonuclease-like"/>
    <property type="match status" value="1"/>
</dbReference>
<keyword evidence="1" id="KW-1133">Transmembrane helix</keyword>
<sequence length="194" mass="21821">MVSYAITVYDFVLVLWTIVLSVFLMFGAGIYYTRYLRYKQRYKNIRSADIYQIDHLAEEQFVLLLIRMFEWQGFLVKKIGGESASQGGIDLILHKGPKKIAVVIKHTLPRYRVGSRAVLTAGNGSDVYGCTEGMVITNGFFTPKAQEAAQQLEVLLFDRGDLLGLLSYLRANKSKMPGRSSKVQAQQVGTERVA</sequence>
<dbReference type="PANTHER" id="PTHR30015:SF7">
    <property type="entry name" value="TYPE IV METHYL-DIRECTED RESTRICTION ENZYME ECOKMRR"/>
    <property type="match status" value="1"/>
</dbReference>
<dbReference type="Proteomes" id="UP000002377">
    <property type="component" value="Chromosome"/>
</dbReference>
<dbReference type="eggNOG" id="COG1787">
    <property type="taxonomic scope" value="Bacteria"/>
</dbReference>
<keyword evidence="3" id="KW-0540">Nuclease</keyword>
<dbReference type="InterPro" id="IPR011856">
    <property type="entry name" value="tRNA_endonuc-like_dom_sf"/>
</dbReference>
<dbReference type="AlphaFoldDB" id="D5X7W5"/>
<reference evidence="3 4" key="1">
    <citation type="submission" date="2010-05" db="EMBL/GenBank/DDBJ databases">
        <title>Complete sequence of Thermincola sp. JR.</title>
        <authorList>
            <consortium name="US DOE Joint Genome Institute"/>
            <person name="Lucas S."/>
            <person name="Copeland A."/>
            <person name="Lapidus A."/>
            <person name="Cheng J.-F."/>
            <person name="Bruce D."/>
            <person name="Goodwin L."/>
            <person name="Pitluck S."/>
            <person name="Chertkov O."/>
            <person name="Detter J.C."/>
            <person name="Han C."/>
            <person name="Tapia R."/>
            <person name="Land M."/>
            <person name="Hauser L."/>
            <person name="Kyrpides N."/>
            <person name="Mikhailova N."/>
            <person name="Hazen T.C."/>
            <person name="Woyke T."/>
        </authorList>
    </citation>
    <scope>NUCLEOTIDE SEQUENCE [LARGE SCALE GENOMIC DNA]</scope>
    <source>
        <strain evidence="3 4">JR</strain>
    </source>
</reference>
<organism evidence="3 4">
    <name type="scientific">Thermincola potens (strain JR)</name>
    <dbReference type="NCBI Taxonomy" id="635013"/>
    <lineage>
        <taxon>Bacteria</taxon>
        <taxon>Bacillati</taxon>
        <taxon>Bacillota</taxon>
        <taxon>Clostridia</taxon>
        <taxon>Eubacteriales</taxon>
        <taxon>Thermincolaceae</taxon>
        <taxon>Thermincola</taxon>
    </lineage>
</organism>
<dbReference type="InterPro" id="IPR052906">
    <property type="entry name" value="Type_IV_Methyl-Rstrct_Enzyme"/>
</dbReference>
<feature type="domain" description="Restriction endonuclease type IV Mrr" evidence="2">
    <location>
        <begin position="54"/>
        <end position="165"/>
    </location>
</feature>
<accession>D5X7W5</accession>
<dbReference type="GO" id="GO:0009307">
    <property type="term" value="P:DNA restriction-modification system"/>
    <property type="evidence" value="ECO:0007669"/>
    <property type="project" value="InterPro"/>
</dbReference>
<protein>
    <submittedName>
        <fullName evidence="3">Restriction endonuclease</fullName>
    </submittedName>
</protein>
<name>D5X7W5_THEPJ</name>
<keyword evidence="4" id="KW-1185">Reference proteome</keyword>